<evidence type="ECO:0000256" key="3">
    <source>
        <dbReference type="ARBA" id="ARBA00022729"/>
    </source>
</evidence>
<dbReference type="KEGG" id="lpil:LIP_0999"/>
<reference evidence="7" key="2">
    <citation type="journal article" date="2016" name="Int. J. Syst. Evol. Microbiol.">
        <title>Complete genome sequence and cell structure of Limnochorda pilosa, a Gram-negative spore-former within the phylum Firmicutes.</title>
        <authorList>
            <person name="Watanabe M."/>
            <person name="Kojima H."/>
            <person name="Fukui M."/>
        </authorList>
    </citation>
    <scope>NUCLEOTIDE SEQUENCE [LARGE SCALE GENOMIC DNA]</scope>
    <source>
        <strain evidence="7">HC45</strain>
    </source>
</reference>
<dbReference type="SMART" id="SM00062">
    <property type="entry name" value="PBPb"/>
    <property type="match status" value="1"/>
</dbReference>
<name>A0A0K2SIA2_LIMPI</name>
<dbReference type="EMBL" id="AP014924">
    <property type="protein sequence ID" value="BAS26856.1"/>
    <property type="molecule type" value="Genomic_DNA"/>
</dbReference>
<proteinExistence type="inferred from homology"/>
<evidence type="ECO:0000313" key="7">
    <source>
        <dbReference type="Proteomes" id="UP000065807"/>
    </source>
</evidence>
<protein>
    <submittedName>
        <fullName evidence="6">Taurine ABC transporter substrate-binding protein</fullName>
    </submittedName>
</protein>
<accession>A0A0K2SIA2</accession>
<dbReference type="GO" id="GO:0042597">
    <property type="term" value="C:periplasmic space"/>
    <property type="evidence" value="ECO:0007669"/>
    <property type="project" value="UniProtKB-SubCell"/>
</dbReference>
<feature type="chain" id="PRO_5039514811" evidence="4">
    <location>
        <begin position="23"/>
        <end position="355"/>
    </location>
</feature>
<dbReference type="Gene3D" id="3.40.190.10">
    <property type="entry name" value="Periplasmic binding protein-like II"/>
    <property type="match status" value="2"/>
</dbReference>
<keyword evidence="3 4" id="KW-0732">Signal</keyword>
<dbReference type="AlphaFoldDB" id="A0A0K2SIA2"/>
<feature type="domain" description="Solute-binding protein family 3/N-terminal" evidence="5">
    <location>
        <begin position="42"/>
        <end position="260"/>
    </location>
</feature>
<evidence type="ECO:0000259" key="5">
    <source>
        <dbReference type="SMART" id="SM00062"/>
    </source>
</evidence>
<sequence>MRKRLMACLLMWALVFLGSGWAAVAQDSPSSGDLDPLPEPVTVRIAEDGAASGAGFYIADARGYFKQYNIDVEWVSFINSDDMLPAVAAGQLDVAGGITSAALFNAVAQGFDVRIISDKGHDLPGRSYFTLVIRKGLSGQIRSYEQMKGLTVSYSSADSVDQYMTVKALEAGGLTEQDVKVVVIQDFAQILAALASGSVDVAMEIEPFITRGVEQGIIERFNDTTEYLPRAQAAVVLGSPRFVANHDVALRFMLAYLKGLRDFNDVFVRGVGDREAVVDIMTRYTPLKEKEMWSRVNPPGLDPDGGVYVDDINRQYEFYKANGALVGDVDLSKVIDLSLAQNAVEILGPYGEADR</sequence>
<organism evidence="6 7">
    <name type="scientific">Limnochorda pilosa</name>
    <dbReference type="NCBI Taxonomy" id="1555112"/>
    <lineage>
        <taxon>Bacteria</taxon>
        <taxon>Bacillati</taxon>
        <taxon>Bacillota</taxon>
        <taxon>Limnochordia</taxon>
        <taxon>Limnochordales</taxon>
        <taxon>Limnochordaceae</taxon>
        <taxon>Limnochorda</taxon>
    </lineage>
</organism>
<dbReference type="InterPro" id="IPR001638">
    <property type="entry name" value="Solute-binding_3/MltF_N"/>
</dbReference>
<evidence type="ECO:0000313" key="6">
    <source>
        <dbReference type="EMBL" id="BAS26856.1"/>
    </source>
</evidence>
<dbReference type="OrthoDB" id="9815602at2"/>
<dbReference type="RefSeq" id="WP_144440328.1">
    <property type="nucleotide sequence ID" value="NZ_AP014924.1"/>
</dbReference>
<feature type="signal peptide" evidence="4">
    <location>
        <begin position="1"/>
        <end position="22"/>
    </location>
</feature>
<evidence type="ECO:0000256" key="2">
    <source>
        <dbReference type="ARBA" id="ARBA00010742"/>
    </source>
</evidence>
<comment type="similarity">
    <text evidence="2">Belongs to the bacterial solute-binding protein SsuA/TauA family.</text>
</comment>
<dbReference type="STRING" id="1555112.LIP_0999"/>
<dbReference type="InterPro" id="IPR015168">
    <property type="entry name" value="SsuA/THI5"/>
</dbReference>
<dbReference type="PANTHER" id="PTHR30024">
    <property type="entry name" value="ALIPHATIC SULFONATES-BINDING PROTEIN-RELATED"/>
    <property type="match status" value="1"/>
</dbReference>
<dbReference type="Proteomes" id="UP000065807">
    <property type="component" value="Chromosome"/>
</dbReference>
<evidence type="ECO:0000256" key="4">
    <source>
        <dbReference type="SAM" id="SignalP"/>
    </source>
</evidence>
<reference evidence="7" key="1">
    <citation type="submission" date="2015-07" db="EMBL/GenBank/DDBJ databases">
        <title>Complete genome sequence and phylogenetic analysis of Limnochorda pilosa.</title>
        <authorList>
            <person name="Watanabe M."/>
            <person name="Kojima H."/>
            <person name="Fukui M."/>
        </authorList>
    </citation>
    <scope>NUCLEOTIDE SEQUENCE [LARGE SCALE GENOMIC DNA]</scope>
    <source>
        <strain evidence="7">HC45</strain>
    </source>
</reference>
<comment type="subcellular location">
    <subcellularLocation>
        <location evidence="1">Periplasm</location>
    </subcellularLocation>
</comment>
<keyword evidence="7" id="KW-1185">Reference proteome</keyword>
<evidence type="ECO:0000256" key="1">
    <source>
        <dbReference type="ARBA" id="ARBA00004418"/>
    </source>
</evidence>
<dbReference type="Pfam" id="PF09084">
    <property type="entry name" value="NMT1"/>
    <property type="match status" value="1"/>
</dbReference>
<gene>
    <name evidence="6" type="ORF">LIP_0999</name>
</gene>
<dbReference type="PANTHER" id="PTHR30024:SF47">
    <property type="entry name" value="TAURINE-BINDING PERIPLASMIC PROTEIN"/>
    <property type="match status" value="1"/>
</dbReference>
<dbReference type="SUPFAM" id="SSF53850">
    <property type="entry name" value="Periplasmic binding protein-like II"/>
    <property type="match status" value="1"/>
</dbReference>